<evidence type="ECO:0000313" key="2">
    <source>
        <dbReference type="EMBL" id="KAJ1205223.1"/>
    </source>
</evidence>
<dbReference type="EMBL" id="JANPWB010000002">
    <property type="protein sequence ID" value="KAJ1205223.1"/>
    <property type="molecule type" value="Genomic_DNA"/>
</dbReference>
<keyword evidence="3" id="KW-1185">Reference proteome</keyword>
<sequence>MPGTSTQPKVFSCWGAKKEVGATDPPLTASATTSQAPGNRSLRAAPVASRAGPHLKARSTGRHRSNQDARNPTPEAQGGEPPNSCGDPSDSPKRGRRGEEQPQPSRHLQGPLAQKGRGKPWPTNPPKYLPARQWRSNTAHSAEPAPFFHGVTLQGFKHTSRSKISFHAADPADYCRADAPATRSVTAILQDDQATPPLVPFCVHTLLYISLHLIPQSG</sequence>
<name>A0AAV7VY05_PLEWA</name>
<gene>
    <name evidence="2" type="ORF">NDU88_000658</name>
</gene>
<feature type="compositionally biased region" description="Polar residues" evidence="1">
    <location>
        <begin position="29"/>
        <end position="38"/>
    </location>
</feature>
<reference evidence="2" key="1">
    <citation type="journal article" date="2022" name="bioRxiv">
        <title>Sequencing and chromosome-scale assembly of the giantPleurodeles waltlgenome.</title>
        <authorList>
            <person name="Brown T."/>
            <person name="Elewa A."/>
            <person name="Iarovenko S."/>
            <person name="Subramanian E."/>
            <person name="Araus A.J."/>
            <person name="Petzold A."/>
            <person name="Susuki M."/>
            <person name="Suzuki K.-i.T."/>
            <person name="Hayashi T."/>
            <person name="Toyoda A."/>
            <person name="Oliveira C."/>
            <person name="Osipova E."/>
            <person name="Leigh N.D."/>
            <person name="Simon A."/>
            <person name="Yun M.H."/>
        </authorList>
    </citation>
    <scope>NUCLEOTIDE SEQUENCE</scope>
    <source>
        <strain evidence="2">20211129_DDA</strain>
        <tissue evidence="2">Liver</tissue>
    </source>
</reference>
<dbReference type="Proteomes" id="UP001066276">
    <property type="component" value="Chromosome 1_2"/>
</dbReference>
<evidence type="ECO:0000256" key="1">
    <source>
        <dbReference type="SAM" id="MobiDB-lite"/>
    </source>
</evidence>
<feature type="compositionally biased region" description="Basic and acidic residues" evidence="1">
    <location>
        <begin position="90"/>
        <end position="100"/>
    </location>
</feature>
<comment type="caution">
    <text evidence="2">The sequence shown here is derived from an EMBL/GenBank/DDBJ whole genome shotgun (WGS) entry which is preliminary data.</text>
</comment>
<dbReference type="AlphaFoldDB" id="A0AAV7VY05"/>
<accession>A0AAV7VY05</accession>
<evidence type="ECO:0000313" key="3">
    <source>
        <dbReference type="Proteomes" id="UP001066276"/>
    </source>
</evidence>
<proteinExistence type="predicted"/>
<protein>
    <submittedName>
        <fullName evidence="2">Uncharacterized protein</fullName>
    </submittedName>
</protein>
<feature type="region of interest" description="Disordered" evidence="1">
    <location>
        <begin position="20"/>
        <end position="137"/>
    </location>
</feature>
<organism evidence="2 3">
    <name type="scientific">Pleurodeles waltl</name>
    <name type="common">Iberian ribbed newt</name>
    <dbReference type="NCBI Taxonomy" id="8319"/>
    <lineage>
        <taxon>Eukaryota</taxon>
        <taxon>Metazoa</taxon>
        <taxon>Chordata</taxon>
        <taxon>Craniata</taxon>
        <taxon>Vertebrata</taxon>
        <taxon>Euteleostomi</taxon>
        <taxon>Amphibia</taxon>
        <taxon>Batrachia</taxon>
        <taxon>Caudata</taxon>
        <taxon>Salamandroidea</taxon>
        <taxon>Salamandridae</taxon>
        <taxon>Pleurodelinae</taxon>
        <taxon>Pleurodeles</taxon>
    </lineage>
</organism>
<feature type="compositionally biased region" description="Basic residues" evidence="1">
    <location>
        <begin position="53"/>
        <end position="64"/>
    </location>
</feature>